<dbReference type="AlphaFoldDB" id="M1XQJ4"/>
<dbReference type="SMART" id="SM00387">
    <property type="entry name" value="HATPase_c"/>
    <property type="match status" value="1"/>
</dbReference>
<dbReference type="PANTHER" id="PTHR47429">
    <property type="entry name" value="PROTEIN TWIN LOV 1"/>
    <property type="match status" value="1"/>
</dbReference>
<dbReference type="SMART" id="SM00086">
    <property type="entry name" value="PAC"/>
    <property type="match status" value="1"/>
</dbReference>
<dbReference type="InterPro" id="IPR003594">
    <property type="entry name" value="HATPase_dom"/>
</dbReference>
<evidence type="ECO:0000256" key="3">
    <source>
        <dbReference type="ARBA" id="ARBA00022991"/>
    </source>
</evidence>
<feature type="domain" description="PAS" evidence="6">
    <location>
        <begin position="256"/>
        <end position="305"/>
    </location>
</feature>
<dbReference type="EMBL" id="HF582854">
    <property type="protein sequence ID" value="CCQ36406.1"/>
    <property type="molecule type" value="Genomic_DNA"/>
</dbReference>
<dbReference type="PROSITE" id="PS50113">
    <property type="entry name" value="PAC"/>
    <property type="match status" value="1"/>
</dbReference>
<dbReference type="PROSITE" id="PS50109">
    <property type="entry name" value="HIS_KIN"/>
    <property type="match status" value="1"/>
</dbReference>
<accession>M1XQJ4</accession>
<dbReference type="GO" id="GO:0004673">
    <property type="term" value="F:protein histidine kinase activity"/>
    <property type="evidence" value="ECO:0007669"/>
    <property type="project" value="UniProtKB-EC"/>
</dbReference>
<dbReference type="CDD" id="cd00130">
    <property type="entry name" value="PAS"/>
    <property type="match status" value="2"/>
</dbReference>
<dbReference type="Pfam" id="PF13426">
    <property type="entry name" value="PAS_9"/>
    <property type="match status" value="1"/>
</dbReference>
<feature type="region of interest" description="Disordered" evidence="4">
    <location>
        <begin position="1"/>
        <end position="64"/>
    </location>
</feature>
<dbReference type="PANTHER" id="PTHR47429:SF2">
    <property type="entry name" value="PROTEIN TWIN LOV 1"/>
    <property type="match status" value="1"/>
</dbReference>
<evidence type="ECO:0000259" key="5">
    <source>
        <dbReference type="PROSITE" id="PS50109"/>
    </source>
</evidence>
<protein>
    <submittedName>
        <fullName evidence="8">Sensor box histidine kinase</fullName>
        <ecNumber evidence="8">2.7.13.3</ecNumber>
    </submittedName>
</protein>
<dbReference type="InterPro" id="IPR000700">
    <property type="entry name" value="PAS-assoc_C"/>
</dbReference>
<dbReference type="CDD" id="cd00075">
    <property type="entry name" value="HATPase"/>
    <property type="match status" value="1"/>
</dbReference>
<gene>
    <name evidence="8" type="ordered locus">Nmlp_2234</name>
</gene>
<dbReference type="InterPro" id="IPR036890">
    <property type="entry name" value="HATPase_C_sf"/>
</dbReference>
<dbReference type="HOGENOM" id="CLU_333071_0_0_2"/>
<evidence type="ECO:0000256" key="1">
    <source>
        <dbReference type="ARBA" id="ARBA00022630"/>
    </source>
</evidence>
<evidence type="ECO:0000313" key="8">
    <source>
        <dbReference type="EMBL" id="CCQ36406.1"/>
    </source>
</evidence>
<dbReference type="STRING" id="268739.Nmlp_2234"/>
<keyword evidence="1" id="KW-0285">Flavoprotein</keyword>
<feature type="compositionally biased region" description="Basic and acidic residues" evidence="4">
    <location>
        <begin position="100"/>
        <end position="112"/>
    </location>
</feature>
<organism evidence="8 9">
    <name type="scientific">Natronomonas moolapensis (strain DSM 18674 / CECT 7526 / JCM 14361 / 8.8.11)</name>
    <dbReference type="NCBI Taxonomy" id="268739"/>
    <lineage>
        <taxon>Archaea</taxon>
        <taxon>Methanobacteriati</taxon>
        <taxon>Methanobacteriota</taxon>
        <taxon>Stenosarchaea group</taxon>
        <taxon>Halobacteria</taxon>
        <taxon>Halobacteriales</taxon>
        <taxon>Natronomonadaceae</taxon>
        <taxon>Natronomonas</taxon>
    </lineage>
</organism>
<evidence type="ECO:0000259" key="7">
    <source>
        <dbReference type="PROSITE" id="PS50113"/>
    </source>
</evidence>
<dbReference type="NCBIfam" id="TIGR00229">
    <property type="entry name" value="sensory_box"/>
    <property type="match status" value="2"/>
</dbReference>
<name>M1XQJ4_NATM8</name>
<dbReference type="Gene3D" id="3.30.450.20">
    <property type="entry name" value="PAS domain"/>
    <property type="match status" value="2"/>
</dbReference>
<dbReference type="InterPro" id="IPR001610">
    <property type="entry name" value="PAC"/>
</dbReference>
<feature type="compositionally biased region" description="Basic and acidic residues" evidence="4">
    <location>
        <begin position="55"/>
        <end position="64"/>
    </location>
</feature>
<keyword evidence="8" id="KW-0418">Kinase</keyword>
<keyword evidence="3" id="KW-0157">Chromophore</keyword>
<dbReference type="eggNOG" id="arCOG02365">
    <property type="taxonomic scope" value="Archaea"/>
</dbReference>
<reference evidence="8 9" key="1">
    <citation type="journal article" date="2013" name="Genome Announc.">
        <title>Genome of the haloarchaeon Natronomonas moolapensis, a neutrophilic member of a previously haloalkaliphilic genus.</title>
        <authorList>
            <person name="Dyall-Smith M.L."/>
            <person name="Pfeiffer F."/>
            <person name="Oberwinkler T."/>
            <person name="Klee K."/>
            <person name="Rampp M."/>
            <person name="Palm P."/>
            <person name="Gross K."/>
            <person name="Schuster S.C."/>
            <person name="Oesterhelt D."/>
        </authorList>
    </citation>
    <scope>NUCLEOTIDE SEQUENCE [LARGE SCALE GENOMIC DNA]</scope>
    <source>
        <strain evidence="9">DSM 18674 / JCM 14361 / 8.8.11</strain>
    </source>
</reference>
<keyword evidence="2" id="KW-0288">FMN</keyword>
<dbReference type="SUPFAM" id="SSF55785">
    <property type="entry name" value="PYP-like sensor domain (PAS domain)"/>
    <property type="match status" value="2"/>
</dbReference>
<dbReference type="SMART" id="SM00091">
    <property type="entry name" value="PAS"/>
    <property type="match status" value="2"/>
</dbReference>
<evidence type="ECO:0000256" key="2">
    <source>
        <dbReference type="ARBA" id="ARBA00022643"/>
    </source>
</evidence>
<evidence type="ECO:0000256" key="4">
    <source>
        <dbReference type="SAM" id="MobiDB-lite"/>
    </source>
</evidence>
<feature type="domain" description="PAC" evidence="7">
    <location>
        <begin position="330"/>
        <end position="384"/>
    </location>
</feature>
<dbReference type="Gene3D" id="3.30.565.10">
    <property type="entry name" value="Histidine kinase-like ATPase, C-terminal domain"/>
    <property type="match status" value="1"/>
</dbReference>
<dbReference type="Proteomes" id="UP000011867">
    <property type="component" value="Chromosome"/>
</dbReference>
<keyword evidence="8" id="KW-0808">Transferase</keyword>
<feature type="region of interest" description="Disordered" evidence="4">
    <location>
        <begin position="84"/>
        <end position="132"/>
    </location>
</feature>
<dbReference type="Pfam" id="PF08448">
    <property type="entry name" value="PAS_4"/>
    <property type="match status" value="1"/>
</dbReference>
<dbReference type="PROSITE" id="PS50112">
    <property type="entry name" value="PAS"/>
    <property type="match status" value="2"/>
</dbReference>
<evidence type="ECO:0000259" key="6">
    <source>
        <dbReference type="PROSITE" id="PS50112"/>
    </source>
</evidence>
<sequence length="723" mass="80456">MGPDPLRNSRGGRGAVRRGHRRADDARQRRSGRHRRGDQLPRRQHRFPAVRRERRRDPGADRRVEETLRGLRAYRAGVVDHVRGRRARRENDRAPWSVDGDPRADGGRRLMDDSPTPPGGFEAPFGGTDTPRIGLGIDNRRNRELLSELLSEYEAVELEDRVGSETDLCVVDPGGFDRLAADIERWKAEQRPAAAPALLLANAPEPAIWDEYADAMGRKLDAVQSTSAPKRAILIRVRGLLQMRRFSRAAKERHERLELYERAMDGANVGITIADADEPDLPLVYINDSFEAITGYGPAESLGRNCRFLQGEGTDQRTVDRVRAALEAEEPVSVEILNYRADGEPFWNDLKIVPVTDGDGEVTHFLGFQDDITERRQREIDLEQYEQVMQSIDDPIVVLDTERCVELSNAAAAELLGEDDELAVGTPVSALFPPGAREDVRRALTDIERSEEPQECQFALPAADGERQVFQFRFQRERNTADRPVARTIVVGRDVTTLREYQNRLSVLDRVLRHNLQNKLTVIAGNTDLLTDRREELSSEAIADIADSVDAAVADLLGLTEAARQFHRSIEPGDRAGSDADLSDLVEEVVTAARRRYPGADIEFDAPEPVAATIPSTLRLGLDGIIENAVEYATSSEPHVVVAVLDQPEENLAEIRVADDGPGIPDREREALRRGGETALEHLQGLTLWLVSWAVRSVGGEFRINGRDPSGTVVVLRLPRAEA</sequence>
<feature type="domain" description="PAS" evidence="6">
    <location>
        <begin position="381"/>
        <end position="451"/>
    </location>
</feature>
<dbReference type="InterPro" id="IPR000014">
    <property type="entry name" value="PAS"/>
</dbReference>
<dbReference type="InterPro" id="IPR005467">
    <property type="entry name" value="His_kinase_dom"/>
</dbReference>
<dbReference type="EC" id="2.7.13.3" evidence="8"/>
<evidence type="ECO:0000313" key="9">
    <source>
        <dbReference type="Proteomes" id="UP000011867"/>
    </source>
</evidence>
<feature type="compositionally biased region" description="Basic residues" evidence="4">
    <location>
        <begin position="29"/>
        <end position="54"/>
    </location>
</feature>
<dbReference type="InterPro" id="IPR035965">
    <property type="entry name" value="PAS-like_dom_sf"/>
</dbReference>
<dbReference type="InterPro" id="IPR013656">
    <property type="entry name" value="PAS_4"/>
</dbReference>
<dbReference type="Pfam" id="PF02518">
    <property type="entry name" value="HATPase_c"/>
    <property type="match status" value="1"/>
</dbReference>
<proteinExistence type="predicted"/>
<feature type="domain" description="Histidine kinase" evidence="5">
    <location>
        <begin position="511"/>
        <end position="722"/>
    </location>
</feature>
<dbReference type="eggNOG" id="arCOG02364">
    <property type="taxonomic scope" value="Archaea"/>
</dbReference>
<keyword evidence="9" id="KW-1185">Reference proteome</keyword>
<dbReference type="SUPFAM" id="SSF55874">
    <property type="entry name" value="ATPase domain of HSP90 chaperone/DNA topoisomerase II/histidine kinase"/>
    <property type="match status" value="1"/>
</dbReference>
<dbReference type="KEGG" id="nmo:Nmlp_2234"/>